<dbReference type="InParanoid" id="A0A0C2Z174"/>
<accession>A0A0C2Z174</accession>
<sequence>MGRRLGIPKKRSLQWQYPDEWSTKEWYSRLSILRTATKSDNHKCVRLGRCAVRSTILVNSASVPALAPGFVPVRFGRPELCHSIVNRIISSFHSPVIPYIQLTDGAHGTSRSLPSDNGAVRKAMEH</sequence>
<evidence type="ECO:0000313" key="3">
    <source>
        <dbReference type="Proteomes" id="UP000053989"/>
    </source>
</evidence>
<protein>
    <submittedName>
        <fullName evidence="2">Uncharacterized protein</fullName>
    </submittedName>
</protein>
<gene>
    <name evidence="2" type="ORF">SCLCIDRAFT_291216</name>
</gene>
<name>A0A0C2Z174_9AGAM</name>
<reference evidence="3" key="2">
    <citation type="submission" date="2015-01" db="EMBL/GenBank/DDBJ databases">
        <title>Evolutionary Origins and Diversification of the Mycorrhizal Mutualists.</title>
        <authorList>
            <consortium name="DOE Joint Genome Institute"/>
            <consortium name="Mycorrhizal Genomics Consortium"/>
            <person name="Kohler A."/>
            <person name="Kuo A."/>
            <person name="Nagy L.G."/>
            <person name="Floudas D."/>
            <person name="Copeland A."/>
            <person name="Barry K.W."/>
            <person name="Cichocki N."/>
            <person name="Veneault-Fourrey C."/>
            <person name="LaButti K."/>
            <person name="Lindquist E.A."/>
            <person name="Lipzen A."/>
            <person name="Lundell T."/>
            <person name="Morin E."/>
            <person name="Murat C."/>
            <person name="Riley R."/>
            <person name="Ohm R."/>
            <person name="Sun H."/>
            <person name="Tunlid A."/>
            <person name="Henrissat B."/>
            <person name="Grigoriev I.V."/>
            <person name="Hibbett D.S."/>
            <person name="Martin F."/>
        </authorList>
    </citation>
    <scope>NUCLEOTIDE SEQUENCE [LARGE SCALE GENOMIC DNA]</scope>
    <source>
        <strain evidence="3">Foug A</strain>
    </source>
</reference>
<dbReference type="EMBL" id="KN822132">
    <property type="protein sequence ID" value="KIM55573.1"/>
    <property type="molecule type" value="Genomic_DNA"/>
</dbReference>
<evidence type="ECO:0000313" key="2">
    <source>
        <dbReference type="EMBL" id="KIM55573.1"/>
    </source>
</evidence>
<dbReference type="AlphaFoldDB" id="A0A0C2Z174"/>
<reference evidence="2 3" key="1">
    <citation type="submission" date="2014-04" db="EMBL/GenBank/DDBJ databases">
        <authorList>
            <consortium name="DOE Joint Genome Institute"/>
            <person name="Kuo A."/>
            <person name="Kohler A."/>
            <person name="Nagy L.G."/>
            <person name="Floudas D."/>
            <person name="Copeland A."/>
            <person name="Barry K.W."/>
            <person name="Cichocki N."/>
            <person name="Veneault-Fourrey C."/>
            <person name="LaButti K."/>
            <person name="Lindquist E.A."/>
            <person name="Lipzen A."/>
            <person name="Lundell T."/>
            <person name="Morin E."/>
            <person name="Murat C."/>
            <person name="Sun H."/>
            <person name="Tunlid A."/>
            <person name="Henrissat B."/>
            <person name="Grigoriev I.V."/>
            <person name="Hibbett D.S."/>
            <person name="Martin F."/>
            <person name="Nordberg H.P."/>
            <person name="Cantor M.N."/>
            <person name="Hua S.X."/>
        </authorList>
    </citation>
    <scope>NUCLEOTIDE SEQUENCE [LARGE SCALE GENOMIC DNA]</scope>
    <source>
        <strain evidence="2 3">Foug A</strain>
    </source>
</reference>
<proteinExistence type="predicted"/>
<feature type="region of interest" description="Disordered" evidence="1">
    <location>
        <begin position="107"/>
        <end position="126"/>
    </location>
</feature>
<dbReference type="HOGENOM" id="CLU_1982873_0_0_1"/>
<evidence type="ECO:0000256" key="1">
    <source>
        <dbReference type="SAM" id="MobiDB-lite"/>
    </source>
</evidence>
<dbReference type="Proteomes" id="UP000053989">
    <property type="component" value="Unassembled WGS sequence"/>
</dbReference>
<organism evidence="2 3">
    <name type="scientific">Scleroderma citrinum Foug A</name>
    <dbReference type="NCBI Taxonomy" id="1036808"/>
    <lineage>
        <taxon>Eukaryota</taxon>
        <taxon>Fungi</taxon>
        <taxon>Dikarya</taxon>
        <taxon>Basidiomycota</taxon>
        <taxon>Agaricomycotina</taxon>
        <taxon>Agaricomycetes</taxon>
        <taxon>Agaricomycetidae</taxon>
        <taxon>Boletales</taxon>
        <taxon>Sclerodermatineae</taxon>
        <taxon>Sclerodermataceae</taxon>
        <taxon>Scleroderma</taxon>
    </lineage>
</organism>
<keyword evidence="3" id="KW-1185">Reference proteome</keyword>